<dbReference type="AlphaFoldDB" id="A0A368KUM2"/>
<keyword evidence="3" id="KW-0472">Membrane</keyword>
<reference evidence="4 5" key="1">
    <citation type="submission" date="2018-07" db="EMBL/GenBank/DDBJ databases">
        <title>Comparative genomes isolates from brazilian mangrove.</title>
        <authorList>
            <person name="De Araujo J.E."/>
            <person name="Taketani R.G."/>
            <person name="Silva M.C.P."/>
            <person name="Lourenco M.V."/>
            <person name="Oliveira V.M."/>
            <person name="Andreote F.D."/>
        </authorList>
    </citation>
    <scope>NUCLEOTIDE SEQUENCE [LARGE SCALE GENOMIC DNA]</scope>
    <source>
        <strain evidence="4 5">HEX PRIS-MGV</strain>
    </source>
</reference>
<feature type="coiled-coil region" evidence="1">
    <location>
        <begin position="706"/>
        <end position="740"/>
    </location>
</feature>
<keyword evidence="3" id="KW-1133">Transmembrane helix</keyword>
<evidence type="ECO:0000313" key="5">
    <source>
        <dbReference type="Proteomes" id="UP000253562"/>
    </source>
</evidence>
<accession>A0A368KUM2</accession>
<keyword evidence="1" id="KW-0175">Coiled coil</keyword>
<gene>
    <name evidence="4" type="ORF">DTL42_02750</name>
</gene>
<name>A0A368KUM2_9BACT</name>
<evidence type="ECO:0000256" key="3">
    <source>
        <dbReference type="SAM" id="Phobius"/>
    </source>
</evidence>
<evidence type="ECO:0008006" key="6">
    <source>
        <dbReference type="Google" id="ProtNLM"/>
    </source>
</evidence>
<feature type="transmembrane region" description="Helical" evidence="3">
    <location>
        <begin position="67"/>
        <end position="87"/>
    </location>
</feature>
<evidence type="ECO:0000256" key="1">
    <source>
        <dbReference type="SAM" id="Coils"/>
    </source>
</evidence>
<proteinExistence type="predicted"/>
<feature type="region of interest" description="Disordered" evidence="2">
    <location>
        <begin position="555"/>
        <end position="574"/>
    </location>
</feature>
<dbReference type="Proteomes" id="UP000253562">
    <property type="component" value="Unassembled WGS sequence"/>
</dbReference>
<evidence type="ECO:0000256" key="2">
    <source>
        <dbReference type="SAM" id="MobiDB-lite"/>
    </source>
</evidence>
<keyword evidence="3" id="KW-0812">Transmembrane</keyword>
<sequence>MQHHPKETNSATFSGAALAAKLREVAGRHLRVHLLVAAGWGLIALACVLAITVWLDLLFDLAPEVRAVAPYVAIVTGIALVAGLLTWRKKQFSPQVVARCVDTTAEARGVVLTGWSLLEGARRKDAAANEASTGLTELAITAAAQKATAVSASSAVPLKPAARPWLAVLGIGLVAGIILLAAPGWVQTEWNRFVSPWSDIPPASSTQLVITPGDVDVRWGDPLDVFVEVAGDPVDNVELVLTGESREEEVVPLFQEADGRWRTVLTRLTEPAEYHARAFQTRSRRHQISILTVPNIADVQVEVIPPEYAQGLGGYSGPLPTAGLAGLAGTRARLTATSQRPLEGGEITWIAADESTPIAMTPVAGEASKVEGEFIFQSAGKFELRVRDIEGQFSRDVVAGTVALKTDQRPFIRIMKPRPVSLATPEAYLPIEIAAEDDYGLSRVEIYRSLNDSRALPLSVPVGQPAPRRQYDAVALPLSSYGLQAGDQIKLYARCEDNDPSGAKGAETPVATVHIISQEEYERMHRAREGLNVLMSKYRQAERMLQQLREQAKQLQQEQQQKKGLVSKKSKEDAQKLADQLRKNAEELAKAVRHQLPYQTDEELSKHLENLAKQLEQAANQLEQRLERLEGKQEQQQPFNMELTELMEMLGQQSDLYNESAIMPLQRLEQVMPLMIAKSRFEQLVKAQRDLANRLASLKGRDQEDNPALKARMRDLQEEQKRLREELESLITDIKDAALQLPDEEDLRQLKETAEKFSAALSESGAGPEMDLAEQGLAQFSGTEGHEHAEKAAQALEELLSDSESMQGQGQASLAFQPSIQSLSMTAGQIIAEMGLGGGGSGFSSRSTGNPGLYGDMPALAGAAGRNPGEQNQQGGGFGNAAGGIGGENPNADSIGDVFTPGTAGSSSTTLVPLRYRERVGQYFRRLSTELQEMDAYPEEVK</sequence>
<feature type="transmembrane region" description="Helical" evidence="3">
    <location>
        <begin position="165"/>
        <end position="186"/>
    </location>
</feature>
<organism evidence="4 5">
    <name type="scientific">Bremerella cremea</name>
    <dbReference type="NCBI Taxonomy" id="1031537"/>
    <lineage>
        <taxon>Bacteria</taxon>
        <taxon>Pseudomonadati</taxon>
        <taxon>Planctomycetota</taxon>
        <taxon>Planctomycetia</taxon>
        <taxon>Pirellulales</taxon>
        <taxon>Pirellulaceae</taxon>
        <taxon>Bremerella</taxon>
    </lineage>
</organism>
<evidence type="ECO:0000313" key="4">
    <source>
        <dbReference type="EMBL" id="RCS54088.1"/>
    </source>
</evidence>
<feature type="region of interest" description="Disordered" evidence="2">
    <location>
        <begin position="880"/>
        <end position="910"/>
    </location>
</feature>
<protein>
    <recommendedName>
        <fullName evidence="6">DUF4175 family protein</fullName>
    </recommendedName>
</protein>
<comment type="caution">
    <text evidence="4">The sequence shown here is derived from an EMBL/GenBank/DDBJ whole genome shotgun (WGS) entry which is preliminary data.</text>
</comment>
<feature type="transmembrane region" description="Helical" evidence="3">
    <location>
        <begin position="32"/>
        <end position="55"/>
    </location>
</feature>
<dbReference type="EMBL" id="QPEX01000010">
    <property type="protein sequence ID" value="RCS54088.1"/>
    <property type="molecule type" value="Genomic_DNA"/>
</dbReference>